<evidence type="ECO:0000256" key="9">
    <source>
        <dbReference type="SAM" id="Phobius"/>
    </source>
</evidence>
<evidence type="ECO:0000256" key="8">
    <source>
        <dbReference type="ARBA" id="ARBA00023136"/>
    </source>
</evidence>
<evidence type="ECO:0000256" key="6">
    <source>
        <dbReference type="ARBA" id="ARBA00022840"/>
    </source>
</evidence>
<dbReference type="GO" id="GO:0016887">
    <property type="term" value="F:ATP hydrolysis activity"/>
    <property type="evidence" value="ECO:0007669"/>
    <property type="project" value="InterPro"/>
</dbReference>
<dbReference type="PANTHER" id="PTHR43394">
    <property type="entry name" value="ATP-DEPENDENT PERMEASE MDL1, MITOCHONDRIAL"/>
    <property type="match status" value="1"/>
</dbReference>
<keyword evidence="6 12" id="KW-0067">ATP-binding</keyword>
<feature type="domain" description="ABC transporter" evidence="10">
    <location>
        <begin position="336"/>
        <end position="570"/>
    </location>
</feature>
<dbReference type="InterPro" id="IPR017871">
    <property type="entry name" value="ABC_transporter-like_CS"/>
</dbReference>
<evidence type="ECO:0000256" key="3">
    <source>
        <dbReference type="ARBA" id="ARBA00022475"/>
    </source>
</evidence>
<feature type="transmembrane region" description="Helical" evidence="9">
    <location>
        <begin position="135"/>
        <end position="154"/>
    </location>
</feature>
<protein>
    <submittedName>
        <fullName evidence="12">ATP-binding cassette subfamily B protein</fullName>
    </submittedName>
</protein>
<evidence type="ECO:0000313" key="13">
    <source>
        <dbReference type="Proteomes" id="UP000253034"/>
    </source>
</evidence>
<evidence type="ECO:0000256" key="1">
    <source>
        <dbReference type="ARBA" id="ARBA00004651"/>
    </source>
</evidence>
<dbReference type="InterPro" id="IPR011527">
    <property type="entry name" value="ABC1_TM_dom"/>
</dbReference>
<dbReference type="PROSITE" id="PS50929">
    <property type="entry name" value="ABC_TM1F"/>
    <property type="match status" value="1"/>
</dbReference>
<accession>A0A369AL83</accession>
<dbReference type="InterPro" id="IPR036640">
    <property type="entry name" value="ABC1_TM_sf"/>
</dbReference>
<feature type="transmembrane region" description="Helical" evidence="9">
    <location>
        <begin position="160"/>
        <end position="179"/>
    </location>
</feature>
<evidence type="ECO:0000256" key="5">
    <source>
        <dbReference type="ARBA" id="ARBA00022741"/>
    </source>
</evidence>
<dbReference type="InterPro" id="IPR003593">
    <property type="entry name" value="AAA+_ATPase"/>
</dbReference>
<dbReference type="FunFam" id="3.40.50.300:FF:000221">
    <property type="entry name" value="Multidrug ABC transporter ATP-binding protein"/>
    <property type="match status" value="1"/>
</dbReference>
<evidence type="ECO:0000259" key="10">
    <source>
        <dbReference type="PROSITE" id="PS50893"/>
    </source>
</evidence>
<dbReference type="PANTHER" id="PTHR43394:SF1">
    <property type="entry name" value="ATP-BINDING CASSETTE SUB-FAMILY B MEMBER 10, MITOCHONDRIAL"/>
    <property type="match status" value="1"/>
</dbReference>
<feature type="transmembrane region" description="Helical" evidence="9">
    <location>
        <begin position="240"/>
        <end position="262"/>
    </location>
</feature>
<dbReference type="InterPro" id="IPR027417">
    <property type="entry name" value="P-loop_NTPase"/>
</dbReference>
<comment type="subcellular location">
    <subcellularLocation>
        <location evidence="1">Cell membrane</location>
        <topology evidence="1">Multi-pass membrane protein</topology>
    </subcellularLocation>
</comment>
<dbReference type="PROSITE" id="PS00211">
    <property type="entry name" value="ABC_TRANSPORTER_1"/>
    <property type="match status" value="1"/>
</dbReference>
<keyword evidence="7 9" id="KW-1133">Transmembrane helix</keyword>
<keyword evidence="4 9" id="KW-0812">Transmembrane</keyword>
<keyword evidence="5" id="KW-0547">Nucleotide-binding</keyword>
<sequence length="577" mass="64083">MHTLRYIRDFLSAHKYRYALGIVFLLCVDTLQLILPRVLGDVTDSLESGDLTRETLIRYAVILALIAVGVAVFRFLFRYTLVKASRSIELSFRNRFYAHLQKLSMNYFNTHKTGDLMAHATNDINNITMASGQGVIFAIDSLLIPIAASIMMLGSGGLKFTALCFAPLLVLCISIVFFMRVMQARVQEQQEAFSNLTEAARESFSGIRVIKAFAQEQKEILRFERINALNRDANLKFVRLMSMMFPAVMSISALSFVIALWYGGILVIQGSLTLGDFVAFNSYLGMLIWPITAIGWVANMFQRGLVSLDRINAIMDEAPEISDNKTVGKASIEGSIEFRRLTFAYPGSKKPVLEDISISLETGKTLAVVGRTGSGKTTLVNLISRLLDVPQGTLFIDGIDINRIPLSILRSNIARVPQDTFLFSTSVNENIDFFRSLSPEEIEAAAKTARVYDSINEFPQKFHTVVGERGVTLSGGQKQRIAIARAILGTPPILILDDCLSAVDAGTEEEILKGLKKIMKQHTSIIVSHRISAVKDADEIIVLEDGKIAERGTHIALLEQKGTYYAMHNRQLLINQL</sequence>
<keyword evidence="13" id="KW-1185">Reference proteome</keyword>
<feature type="domain" description="ABC transmembrane type-1" evidence="11">
    <location>
        <begin position="19"/>
        <end position="303"/>
    </location>
</feature>
<dbReference type="EMBL" id="QPJT01000033">
    <property type="protein sequence ID" value="RCX09873.1"/>
    <property type="molecule type" value="Genomic_DNA"/>
</dbReference>
<organism evidence="12 13">
    <name type="scientific">Anaerobacterium chartisolvens</name>
    <dbReference type="NCBI Taxonomy" id="1297424"/>
    <lineage>
        <taxon>Bacteria</taxon>
        <taxon>Bacillati</taxon>
        <taxon>Bacillota</taxon>
        <taxon>Clostridia</taxon>
        <taxon>Eubacteriales</taxon>
        <taxon>Oscillospiraceae</taxon>
        <taxon>Anaerobacterium</taxon>
    </lineage>
</organism>
<evidence type="ECO:0000313" key="12">
    <source>
        <dbReference type="EMBL" id="RCX09873.1"/>
    </source>
</evidence>
<feature type="transmembrane region" description="Helical" evidence="9">
    <location>
        <begin position="56"/>
        <end position="77"/>
    </location>
</feature>
<dbReference type="RefSeq" id="WP_114299697.1">
    <property type="nucleotide sequence ID" value="NZ_QPJT01000033.1"/>
</dbReference>
<dbReference type="InterPro" id="IPR003439">
    <property type="entry name" value="ABC_transporter-like_ATP-bd"/>
</dbReference>
<name>A0A369AL83_9FIRM</name>
<dbReference type="SUPFAM" id="SSF52540">
    <property type="entry name" value="P-loop containing nucleoside triphosphate hydrolases"/>
    <property type="match status" value="1"/>
</dbReference>
<keyword evidence="8 9" id="KW-0472">Membrane</keyword>
<feature type="transmembrane region" description="Helical" evidence="9">
    <location>
        <begin position="282"/>
        <end position="301"/>
    </location>
</feature>
<dbReference type="SUPFAM" id="SSF90123">
    <property type="entry name" value="ABC transporter transmembrane region"/>
    <property type="match status" value="1"/>
</dbReference>
<dbReference type="GO" id="GO:0015421">
    <property type="term" value="F:ABC-type oligopeptide transporter activity"/>
    <property type="evidence" value="ECO:0007669"/>
    <property type="project" value="TreeGrafter"/>
</dbReference>
<evidence type="ECO:0000259" key="11">
    <source>
        <dbReference type="PROSITE" id="PS50929"/>
    </source>
</evidence>
<dbReference type="Pfam" id="PF00664">
    <property type="entry name" value="ABC_membrane"/>
    <property type="match status" value="1"/>
</dbReference>
<keyword evidence="3" id="KW-1003">Cell membrane</keyword>
<dbReference type="FunFam" id="1.20.1560.10:FF:000011">
    <property type="entry name" value="Multidrug ABC transporter ATP-binding protein"/>
    <property type="match status" value="1"/>
</dbReference>
<keyword evidence="2" id="KW-0813">Transport</keyword>
<feature type="transmembrane region" description="Helical" evidence="9">
    <location>
        <begin position="16"/>
        <end position="36"/>
    </location>
</feature>
<gene>
    <name evidence="12" type="ORF">DFR58_13312</name>
</gene>
<dbReference type="AlphaFoldDB" id="A0A369AL83"/>
<dbReference type="Proteomes" id="UP000253034">
    <property type="component" value="Unassembled WGS sequence"/>
</dbReference>
<dbReference type="GO" id="GO:0005524">
    <property type="term" value="F:ATP binding"/>
    <property type="evidence" value="ECO:0007669"/>
    <property type="project" value="UniProtKB-KW"/>
</dbReference>
<proteinExistence type="predicted"/>
<dbReference type="Gene3D" id="1.20.1560.10">
    <property type="entry name" value="ABC transporter type 1, transmembrane domain"/>
    <property type="match status" value="1"/>
</dbReference>
<reference evidence="12 13" key="1">
    <citation type="submission" date="2018-07" db="EMBL/GenBank/DDBJ databases">
        <title>Genomic Encyclopedia of Type Strains, Phase IV (KMG-IV): sequencing the most valuable type-strain genomes for metagenomic binning, comparative biology and taxonomic classification.</title>
        <authorList>
            <person name="Goeker M."/>
        </authorList>
    </citation>
    <scope>NUCLEOTIDE SEQUENCE [LARGE SCALE GENOMIC DNA]</scope>
    <source>
        <strain evidence="12 13">DSM 27016</strain>
    </source>
</reference>
<dbReference type="SMART" id="SM00382">
    <property type="entry name" value="AAA"/>
    <property type="match status" value="1"/>
</dbReference>
<dbReference type="PROSITE" id="PS50893">
    <property type="entry name" value="ABC_TRANSPORTER_2"/>
    <property type="match status" value="1"/>
</dbReference>
<dbReference type="OrthoDB" id="9762778at2"/>
<evidence type="ECO:0000256" key="4">
    <source>
        <dbReference type="ARBA" id="ARBA00022692"/>
    </source>
</evidence>
<comment type="caution">
    <text evidence="12">The sequence shown here is derived from an EMBL/GenBank/DDBJ whole genome shotgun (WGS) entry which is preliminary data.</text>
</comment>
<dbReference type="Gene3D" id="3.40.50.300">
    <property type="entry name" value="P-loop containing nucleotide triphosphate hydrolases"/>
    <property type="match status" value="1"/>
</dbReference>
<dbReference type="GO" id="GO:0005886">
    <property type="term" value="C:plasma membrane"/>
    <property type="evidence" value="ECO:0007669"/>
    <property type="project" value="UniProtKB-SubCell"/>
</dbReference>
<evidence type="ECO:0000256" key="7">
    <source>
        <dbReference type="ARBA" id="ARBA00022989"/>
    </source>
</evidence>
<dbReference type="Pfam" id="PF00005">
    <property type="entry name" value="ABC_tran"/>
    <property type="match status" value="1"/>
</dbReference>
<dbReference type="InterPro" id="IPR039421">
    <property type="entry name" value="Type_1_exporter"/>
</dbReference>
<evidence type="ECO:0000256" key="2">
    <source>
        <dbReference type="ARBA" id="ARBA00022448"/>
    </source>
</evidence>
<dbReference type="CDD" id="cd18541">
    <property type="entry name" value="ABC_6TM_TmrB_like"/>
    <property type="match status" value="1"/>
</dbReference>